<name>A0A382H0G4_9ZZZZ</name>
<sequence>MSLLQMVPLKIMINRLSHGKGLSAPKYLTKKSAGMDLSAAIIKKIIIKSGEYSLINTEFSIAIPQGFEGQIRPRSGLALKFGVSVLNSPGTIDADYRGEIKVILVNHNKKKFIVKRGMRIAQLVITPSIQAIWEITKKLPKTVRGKLGFGSTGN</sequence>
<dbReference type="NCBIfam" id="NF001862">
    <property type="entry name" value="PRK00601.1"/>
    <property type="match status" value="1"/>
</dbReference>
<dbReference type="Gene3D" id="2.70.40.10">
    <property type="match status" value="1"/>
</dbReference>
<dbReference type="CDD" id="cd07557">
    <property type="entry name" value="trimeric_dUTPase"/>
    <property type="match status" value="1"/>
</dbReference>
<dbReference type="GO" id="GO:0006226">
    <property type="term" value="P:dUMP biosynthetic process"/>
    <property type="evidence" value="ECO:0007669"/>
    <property type="project" value="InterPro"/>
</dbReference>
<dbReference type="GO" id="GO:0004170">
    <property type="term" value="F:dUTP diphosphatase activity"/>
    <property type="evidence" value="ECO:0007669"/>
    <property type="project" value="UniProtKB-EC"/>
</dbReference>
<dbReference type="InterPro" id="IPR033704">
    <property type="entry name" value="dUTPase_trimeric"/>
</dbReference>
<dbReference type="EC" id="3.6.1.23" evidence="2"/>
<dbReference type="EMBL" id="UINC01058241">
    <property type="protein sequence ID" value="SVB80273.1"/>
    <property type="molecule type" value="Genomic_DNA"/>
</dbReference>
<accession>A0A382H0G4</accession>
<organism evidence="6">
    <name type="scientific">marine metagenome</name>
    <dbReference type="NCBI Taxonomy" id="408172"/>
    <lineage>
        <taxon>unclassified sequences</taxon>
        <taxon>metagenomes</taxon>
        <taxon>ecological metagenomes</taxon>
    </lineage>
</organism>
<dbReference type="Pfam" id="PF00692">
    <property type="entry name" value="dUTPase"/>
    <property type="match status" value="1"/>
</dbReference>
<evidence type="ECO:0000256" key="3">
    <source>
        <dbReference type="ARBA" id="ARBA00022801"/>
    </source>
</evidence>
<proteinExistence type="inferred from homology"/>
<keyword evidence="3" id="KW-0378">Hydrolase</keyword>
<dbReference type="HAMAP" id="MF_00116">
    <property type="entry name" value="dUTPase_bact"/>
    <property type="match status" value="1"/>
</dbReference>
<feature type="domain" description="dUTPase-like" evidence="5">
    <location>
        <begin position="24"/>
        <end position="153"/>
    </location>
</feature>
<dbReference type="GO" id="GO:0046081">
    <property type="term" value="P:dUTP catabolic process"/>
    <property type="evidence" value="ECO:0007669"/>
    <property type="project" value="InterPro"/>
</dbReference>
<dbReference type="InterPro" id="IPR029054">
    <property type="entry name" value="dUTPase-like"/>
</dbReference>
<dbReference type="AlphaFoldDB" id="A0A382H0G4"/>
<evidence type="ECO:0000256" key="4">
    <source>
        <dbReference type="ARBA" id="ARBA00023080"/>
    </source>
</evidence>
<keyword evidence="4" id="KW-0546">Nucleotide metabolism</keyword>
<dbReference type="InterPro" id="IPR008181">
    <property type="entry name" value="dUTPase"/>
</dbReference>
<evidence type="ECO:0000259" key="5">
    <source>
        <dbReference type="Pfam" id="PF00692"/>
    </source>
</evidence>
<gene>
    <name evidence="6" type="ORF">METZ01_LOCUS233127</name>
</gene>
<dbReference type="PANTHER" id="PTHR11241">
    <property type="entry name" value="DEOXYURIDINE 5'-TRIPHOSPHATE NUCLEOTIDOHYDROLASE"/>
    <property type="match status" value="1"/>
</dbReference>
<dbReference type="NCBIfam" id="TIGR00576">
    <property type="entry name" value="dut"/>
    <property type="match status" value="1"/>
</dbReference>
<dbReference type="InterPro" id="IPR036157">
    <property type="entry name" value="dUTPase-like_sf"/>
</dbReference>
<reference evidence="6" key="1">
    <citation type="submission" date="2018-05" db="EMBL/GenBank/DDBJ databases">
        <authorList>
            <person name="Lanie J.A."/>
            <person name="Ng W.-L."/>
            <person name="Kazmierczak K.M."/>
            <person name="Andrzejewski T.M."/>
            <person name="Davidsen T.M."/>
            <person name="Wayne K.J."/>
            <person name="Tettelin H."/>
            <person name="Glass J.I."/>
            <person name="Rusch D."/>
            <person name="Podicherti R."/>
            <person name="Tsui H.-C.T."/>
            <person name="Winkler M.E."/>
        </authorList>
    </citation>
    <scope>NUCLEOTIDE SEQUENCE</scope>
</reference>
<protein>
    <recommendedName>
        <fullName evidence="2">dUTP diphosphatase</fullName>
        <ecNumber evidence="2">3.6.1.23</ecNumber>
    </recommendedName>
</protein>
<evidence type="ECO:0000256" key="2">
    <source>
        <dbReference type="ARBA" id="ARBA00012379"/>
    </source>
</evidence>
<evidence type="ECO:0000256" key="1">
    <source>
        <dbReference type="ARBA" id="ARBA00006581"/>
    </source>
</evidence>
<dbReference type="GO" id="GO:0000287">
    <property type="term" value="F:magnesium ion binding"/>
    <property type="evidence" value="ECO:0007669"/>
    <property type="project" value="InterPro"/>
</dbReference>
<evidence type="ECO:0000313" key="6">
    <source>
        <dbReference type="EMBL" id="SVB80273.1"/>
    </source>
</evidence>
<comment type="similarity">
    <text evidence="1">Belongs to the dUTPase family.</text>
</comment>
<dbReference type="SUPFAM" id="SSF51283">
    <property type="entry name" value="dUTPase-like"/>
    <property type="match status" value="1"/>
</dbReference>
<dbReference type="PANTHER" id="PTHR11241:SF0">
    <property type="entry name" value="DEOXYURIDINE 5'-TRIPHOSPHATE NUCLEOTIDOHYDROLASE"/>
    <property type="match status" value="1"/>
</dbReference>